<comment type="similarity">
    <text evidence="6">Belongs to the ABC-4 integral membrane protein family.</text>
</comment>
<evidence type="ECO:0000256" key="4">
    <source>
        <dbReference type="ARBA" id="ARBA00022989"/>
    </source>
</evidence>
<dbReference type="NCBIfam" id="NF038403">
    <property type="entry name" value="perm_prefix_1"/>
    <property type="match status" value="1"/>
</dbReference>
<feature type="transmembrane region" description="Helical" evidence="7">
    <location>
        <begin position="347"/>
        <end position="372"/>
    </location>
</feature>
<evidence type="ECO:0000256" key="7">
    <source>
        <dbReference type="SAM" id="Phobius"/>
    </source>
</evidence>
<evidence type="ECO:0000313" key="11">
    <source>
        <dbReference type="Proteomes" id="UP000264702"/>
    </source>
</evidence>
<feature type="transmembrane region" description="Helical" evidence="7">
    <location>
        <begin position="402"/>
        <end position="428"/>
    </location>
</feature>
<keyword evidence="11" id="KW-1185">Reference proteome</keyword>
<dbReference type="InterPro" id="IPR003838">
    <property type="entry name" value="ABC3_permease_C"/>
</dbReference>
<dbReference type="InterPro" id="IPR025857">
    <property type="entry name" value="MacB_PCD"/>
</dbReference>
<keyword evidence="2" id="KW-1003">Cell membrane</keyword>
<gene>
    <name evidence="10" type="ORF">D0Y96_04745</name>
</gene>
<evidence type="ECO:0000256" key="6">
    <source>
        <dbReference type="ARBA" id="ARBA00038076"/>
    </source>
</evidence>
<feature type="domain" description="MacB-like periplasmic core" evidence="9">
    <location>
        <begin position="100"/>
        <end position="313"/>
    </location>
</feature>
<dbReference type="AlphaFoldDB" id="A0A372IRC6"/>
<proteinExistence type="inferred from homology"/>
<evidence type="ECO:0000256" key="2">
    <source>
        <dbReference type="ARBA" id="ARBA00022475"/>
    </source>
</evidence>
<keyword evidence="4 7" id="KW-1133">Transmembrane helix</keyword>
<feature type="domain" description="ABC3 transporter permease C-terminal" evidence="8">
    <location>
        <begin position="781"/>
        <end position="893"/>
    </location>
</feature>
<protein>
    <submittedName>
        <fullName evidence="10">ABC transporter permease</fullName>
    </submittedName>
</protein>
<evidence type="ECO:0000259" key="9">
    <source>
        <dbReference type="Pfam" id="PF12704"/>
    </source>
</evidence>
<dbReference type="GO" id="GO:0005886">
    <property type="term" value="C:plasma membrane"/>
    <property type="evidence" value="ECO:0007669"/>
    <property type="project" value="UniProtKB-SubCell"/>
</dbReference>
<accession>A0A372IRC6</accession>
<dbReference type="InterPro" id="IPR017800">
    <property type="entry name" value="ADOP"/>
</dbReference>
<comment type="subcellular location">
    <subcellularLocation>
        <location evidence="1">Cell membrane</location>
        <topology evidence="1">Multi-pass membrane protein</topology>
    </subcellularLocation>
</comment>
<feature type="transmembrane region" description="Helical" evidence="7">
    <location>
        <begin position="515"/>
        <end position="538"/>
    </location>
</feature>
<dbReference type="InterPro" id="IPR050250">
    <property type="entry name" value="Macrolide_Exporter_MacB"/>
</dbReference>
<feature type="transmembrane region" description="Helical" evidence="7">
    <location>
        <begin position="98"/>
        <end position="120"/>
    </location>
</feature>
<evidence type="ECO:0000259" key="8">
    <source>
        <dbReference type="Pfam" id="PF02687"/>
    </source>
</evidence>
<dbReference type="PANTHER" id="PTHR30572">
    <property type="entry name" value="MEMBRANE COMPONENT OF TRANSPORTER-RELATED"/>
    <property type="match status" value="1"/>
</dbReference>
<keyword evidence="5 7" id="KW-0472">Membrane</keyword>
<feature type="transmembrane region" description="Helical" evidence="7">
    <location>
        <begin position="775"/>
        <end position="801"/>
    </location>
</feature>
<feature type="domain" description="ABC3 transporter permease C-terminal" evidence="8">
    <location>
        <begin position="355"/>
        <end position="473"/>
    </location>
</feature>
<dbReference type="Pfam" id="PF12704">
    <property type="entry name" value="MacB_PCD"/>
    <property type="match status" value="2"/>
</dbReference>
<dbReference type="InterPro" id="IPR047928">
    <property type="entry name" value="Perm_prefix_1"/>
</dbReference>
<name>A0A372IRC6_9BACT</name>
<feature type="domain" description="MacB-like periplasmic core" evidence="9">
    <location>
        <begin position="520"/>
        <end position="733"/>
    </location>
</feature>
<dbReference type="OrthoDB" id="103171at2"/>
<dbReference type="EMBL" id="QVQT01000002">
    <property type="protein sequence ID" value="RFU17465.1"/>
    <property type="molecule type" value="Genomic_DNA"/>
</dbReference>
<evidence type="ECO:0000313" key="10">
    <source>
        <dbReference type="EMBL" id="RFU17465.1"/>
    </source>
</evidence>
<dbReference type="RefSeq" id="WP_117298213.1">
    <property type="nucleotide sequence ID" value="NZ_QVQT02000002.1"/>
</dbReference>
<feature type="transmembrane region" description="Helical" evidence="7">
    <location>
        <begin position="863"/>
        <end position="883"/>
    </location>
</feature>
<comment type="caution">
    <text evidence="10">The sequence shown here is derived from an EMBL/GenBank/DDBJ whole genome shotgun (WGS) entry which is preliminary data.</text>
</comment>
<evidence type="ECO:0000256" key="3">
    <source>
        <dbReference type="ARBA" id="ARBA00022692"/>
    </source>
</evidence>
<dbReference type="GO" id="GO:0022857">
    <property type="term" value="F:transmembrane transporter activity"/>
    <property type="evidence" value="ECO:0007669"/>
    <property type="project" value="TreeGrafter"/>
</dbReference>
<dbReference type="PANTHER" id="PTHR30572:SF4">
    <property type="entry name" value="ABC TRANSPORTER PERMEASE YTRF"/>
    <property type="match status" value="1"/>
</dbReference>
<keyword evidence="3 7" id="KW-0812">Transmembrane</keyword>
<evidence type="ECO:0000256" key="5">
    <source>
        <dbReference type="ARBA" id="ARBA00023136"/>
    </source>
</evidence>
<dbReference type="Pfam" id="PF02687">
    <property type="entry name" value="FtsX"/>
    <property type="match status" value="2"/>
</dbReference>
<sequence length="900" mass="97769">MKRLRAWMLRFRGLFATGHSRRESDLAAELEAHLQMHIEDNLRAGMSEEEARRQAILRLGGIEQTKQAYHERATLPLLETFLHDLRFSVRQLAKNPGFAATAILTLALGICASVSIFAFVDAALVRPLPYPSPNTLVAVNESALNFPHGSLSWPDYVDWKRLNTSFRSLDVWGGSSSLIEMPAGVQPVPGLTVSAGFFRTLGVPPMLGRGFRDGEDAVGAPRNVVLSYSAWQSWFGGRRDIIGRSVTLSGVPHTIIGVMPRDFQFARRGRVDYWVTVQPDKGCAPRRICHFLDGMARLRDGVTLSSASANMKAIAAQLEKQYPASNRDQGASIRPLRESIVGDIRPVLLTLLCGAGLLLLIACVNVSSLLLLRSESRRREIAVRGALGASSARLARQFITEAFALIACATLLGLAAASLIMQLLLRLIPKDTLDNMPYLQGLTLNRHALAFTAAVALLALLLFSVTPMLRLLRVGAWFGRLLSLPIQPRTSLRDDLAEGTRGAGSTLWRHFGSNLVIVELAVAVVLLTGAGLLGRSFYRLLHVDLNFQPDHLAMLTVAASDAAYPKNTQSAALDRAVVDRMAVLPGVESAALTDLPVVTCNCNTDWIRVVGHPFHGEHNEVNDRTVSAGYFTTLHARLLRGRLFTAADDSTRPRVILINQAFAKSYFPGEDPIGKKIAAGDLDPKTVRTIVGVVDDVREGSLDSEIWPAEYTPFRQRPQNYFHVLVRTTQAPASILPAMAAALRRIDPGLGITDEITMEARIADSPSATMHRSSAWLVGGFAVLALLLSIIGLYGVIAYSVSQRTREIGVRMALGAQRATVYRLIFKEAAWLTLAGIVIGLACAVAAAGFMRSLLFGVHSWDIATLAAVAILLATAALSASWLPARRAASVNPVEALRAE</sequence>
<dbReference type="NCBIfam" id="TIGR03434">
    <property type="entry name" value="ADOP"/>
    <property type="match status" value="1"/>
</dbReference>
<feature type="transmembrane region" description="Helical" evidence="7">
    <location>
        <begin position="829"/>
        <end position="851"/>
    </location>
</feature>
<dbReference type="Proteomes" id="UP000264702">
    <property type="component" value="Unassembled WGS sequence"/>
</dbReference>
<evidence type="ECO:0000256" key="1">
    <source>
        <dbReference type="ARBA" id="ARBA00004651"/>
    </source>
</evidence>
<organism evidence="10 11">
    <name type="scientific">Paracidobacterium acidisoli</name>
    <dbReference type="NCBI Taxonomy" id="2303751"/>
    <lineage>
        <taxon>Bacteria</taxon>
        <taxon>Pseudomonadati</taxon>
        <taxon>Acidobacteriota</taxon>
        <taxon>Terriglobia</taxon>
        <taxon>Terriglobales</taxon>
        <taxon>Acidobacteriaceae</taxon>
        <taxon>Paracidobacterium</taxon>
    </lineage>
</organism>
<reference evidence="10 11" key="1">
    <citation type="submission" date="2018-08" db="EMBL/GenBank/DDBJ databases">
        <title>Acidipila sp. 4G-K13, an acidobacterium isolated from forest soil.</title>
        <authorList>
            <person name="Gao Z.-H."/>
            <person name="Qiu L.-H."/>
        </authorList>
    </citation>
    <scope>NUCLEOTIDE SEQUENCE [LARGE SCALE GENOMIC DNA]</scope>
    <source>
        <strain evidence="10 11">4G-K13</strain>
    </source>
</reference>
<feature type="transmembrane region" description="Helical" evidence="7">
    <location>
        <begin position="448"/>
        <end position="472"/>
    </location>
</feature>